<reference evidence="2 3" key="1">
    <citation type="submission" date="2020-04" db="EMBL/GenBank/DDBJ databases">
        <authorList>
            <person name="De Canck E."/>
        </authorList>
    </citation>
    <scope>NUCLEOTIDE SEQUENCE [LARGE SCALE GENOMIC DNA]</scope>
    <source>
        <strain evidence="2 3">LMG 3458</strain>
    </source>
</reference>
<dbReference type="Pfam" id="PF01575">
    <property type="entry name" value="MaoC_dehydratas"/>
    <property type="match status" value="1"/>
</dbReference>
<dbReference type="SUPFAM" id="SSF54637">
    <property type="entry name" value="Thioesterase/thiol ester dehydrase-isomerase"/>
    <property type="match status" value="1"/>
</dbReference>
<dbReference type="AlphaFoldDB" id="A0A6S7AKT1"/>
<dbReference type="InterPro" id="IPR029069">
    <property type="entry name" value="HotDog_dom_sf"/>
</dbReference>
<gene>
    <name evidence="2" type="ORF">LMG3458_05368</name>
</gene>
<organism evidence="2 3">
    <name type="scientific">Achromobacter deleyi</name>
    <dbReference type="NCBI Taxonomy" id="1353891"/>
    <lineage>
        <taxon>Bacteria</taxon>
        <taxon>Pseudomonadati</taxon>
        <taxon>Pseudomonadota</taxon>
        <taxon>Betaproteobacteria</taxon>
        <taxon>Burkholderiales</taxon>
        <taxon>Alcaligenaceae</taxon>
        <taxon>Achromobacter</taxon>
    </lineage>
</organism>
<evidence type="ECO:0000313" key="3">
    <source>
        <dbReference type="Proteomes" id="UP000494111"/>
    </source>
</evidence>
<evidence type="ECO:0000259" key="1">
    <source>
        <dbReference type="Pfam" id="PF01575"/>
    </source>
</evidence>
<accession>A0A6S7AKT1</accession>
<dbReference type="PANTHER" id="PTHR43664">
    <property type="entry name" value="MONOAMINE OXIDASE-RELATED"/>
    <property type="match status" value="1"/>
</dbReference>
<dbReference type="InterPro" id="IPR052342">
    <property type="entry name" value="MCH/BMMD"/>
</dbReference>
<feature type="domain" description="MaoC-like" evidence="1">
    <location>
        <begin position="22"/>
        <end position="128"/>
    </location>
</feature>
<dbReference type="RefSeq" id="WP_175196447.1">
    <property type="nucleotide sequence ID" value="NZ_CADIJO010000028.1"/>
</dbReference>
<dbReference type="PANTHER" id="PTHR43664:SF1">
    <property type="entry name" value="BETA-METHYLMALYL-COA DEHYDRATASE"/>
    <property type="match status" value="1"/>
</dbReference>
<proteinExistence type="predicted"/>
<dbReference type="Gene3D" id="3.10.129.10">
    <property type="entry name" value="Hotdog Thioesterase"/>
    <property type="match status" value="1"/>
</dbReference>
<dbReference type="Proteomes" id="UP000494111">
    <property type="component" value="Unassembled WGS sequence"/>
</dbReference>
<name>A0A6S7AKT1_9BURK</name>
<sequence>MTADRNAPAQLGQGFYWQDLTVGQRFRTFRRTVTETDIVNFISVTGMLETIFIDATYAHGAIQGRPAPGALTYGLIEGLIMQGMVQGTGLALLEVHKKMLAPVVAGDTVWAEIEVTGVRPTSQHNRAVVSSTIDVYNQHGKAVMTYTATRMLAGRPDRKPD</sequence>
<dbReference type="InterPro" id="IPR002539">
    <property type="entry name" value="MaoC-like_dom"/>
</dbReference>
<dbReference type="EMBL" id="CADIJO010000028">
    <property type="protein sequence ID" value="CAB3736850.1"/>
    <property type="molecule type" value="Genomic_DNA"/>
</dbReference>
<protein>
    <recommendedName>
        <fullName evidence="1">MaoC-like domain-containing protein</fullName>
    </recommendedName>
</protein>
<evidence type="ECO:0000313" key="2">
    <source>
        <dbReference type="EMBL" id="CAB3736850.1"/>
    </source>
</evidence>